<name>A0A7Y4NBW4_9BACT</name>
<dbReference type="EMBL" id="JABFJW010000007">
    <property type="protein sequence ID" value="NOK07796.1"/>
    <property type="molecule type" value="Genomic_DNA"/>
</dbReference>
<sequence>MSRLGMLLVGALALGLTACGGPEQAEDSTEPMLASAQQELSQYCGLNCPSGQHPTAYLCSSSCGIICTNTNNAVQCDNNTGASFTSCGTTCPSPYRVTSTYGSYNCSKIIPYLTGNNTVICTL</sequence>
<feature type="chain" id="PRO_5031186357" evidence="1">
    <location>
        <begin position="26"/>
        <end position="123"/>
    </location>
</feature>
<accession>A0A7Y4NBW4</accession>
<organism evidence="2 3">
    <name type="scientific">Corallococcus exercitus</name>
    <dbReference type="NCBI Taxonomy" id="2316736"/>
    <lineage>
        <taxon>Bacteria</taxon>
        <taxon>Pseudomonadati</taxon>
        <taxon>Myxococcota</taxon>
        <taxon>Myxococcia</taxon>
        <taxon>Myxococcales</taxon>
        <taxon>Cystobacterineae</taxon>
        <taxon>Myxococcaceae</taxon>
        <taxon>Corallococcus</taxon>
    </lineage>
</organism>
<gene>
    <name evidence="2" type="ORF">HNS30_01870</name>
</gene>
<dbReference type="RefSeq" id="WP_171412064.1">
    <property type="nucleotide sequence ID" value="NZ_JABFJW010000007.1"/>
</dbReference>
<comment type="caution">
    <text evidence="2">The sequence shown here is derived from an EMBL/GenBank/DDBJ whole genome shotgun (WGS) entry which is preliminary data.</text>
</comment>
<dbReference type="Proteomes" id="UP000528460">
    <property type="component" value="Unassembled WGS sequence"/>
</dbReference>
<keyword evidence="1" id="KW-0732">Signal</keyword>
<evidence type="ECO:0000313" key="3">
    <source>
        <dbReference type="Proteomes" id="UP000528460"/>
    </source>
</evidence>
<evidence type="ECO:0000256" key="1">
    <source>
        <dbReference type="SAM" id="SignalP"/>
    </source>
</evidence>
<reference evidence="2 3" key="1">
    <citation type="submission" date="2020-05" db="EMBL/GenBank/DDBJ databases">
        <authorList>
            <person name="Whitworth D."/>
        </authorList>
    </citation>
    <scope>NUCLEOTIDE SEQUENCE [LARGE SCALE GENOMIC DNA]</scope>
    <source>
        <strain evidence="2 3">CA046A</strain>
    </source>
</reference>
<dbReference type="PROSITE" id="PS51257">
    <property type="entry name" value="PROKAR_LIPOPROTEIN"/>
    <property type="match status" value="1"/>
</dbReference>
<feature type="signal peptide" evidence="1">
    <location>
        <begin position="1"/>
        <end position="25"/>
    </location>
</feature>
<proteinExistence type="predicted"/>
<evidence type="ECO:0000313" key="2">
    <source>
        <dbReference type="EMBL" id="NOK07796.1"/>
    </source>
</evidence>
<protein>
    <submittedName>
        <fullName evidence="2">Uncharacterized protein</fullName>
    </submittedName>
</protein>
<dbReference type="AlphaFoldDB" id="A0A7Y4NBW4"/>